<dbReference type="PANTHER" id="PTHR42713:SF3">
    <property type="entry name" value="TRANSCRIPTIONAL REGULATORY PROTEIN HPTR"/>
    <property type="match status" value="1"/>
</dbReference>
<dbReference type="SUPFAM" id="SSF46689">
    <property type="entry name" value="Homeodomain-like"/>
    <property type="match status" value="2"/>
</dbReference>
<dbReference type="CDD" id="cd17536">
    <property type="entry name" value="REC_YesN-like"/>
    <property type="match status" value="1"/>
</dbReference>
<dbReference type="SMART" id="SM00448">
    <property type="entry name" value="REC"/>
    <property type="match status" value="1"/>
</dbReference>
<evidence type="ECO:0000256" key="3">
    <source>
        <dbReference type="ARBA" id="ARBA00022490"/>
    </source>
</evidence>
<dbReference type="InterPro" id="IPR011006">
    <property type="entry name" value="CheY-like_superfamily"/>
</dbReference>
<evidence type="ECO:0000259" key="12">
    <source>
        <dbReference type="PROSITE" id="PS50110"/>
    </source>
</evidence>
<dbReference type="EMBL" id="FZOJ01000007">
    <property type="protein sequence ID" value="SNS28428.1"/>
    <property type="molecule type" value="Genomic_DNA"/>
</dbReference>
<evidence type="ECO:0000313" key="13">
    <source>
        <dbReference type="EMBL" id="SNS28428.1"/>
    </source>
</evidence>
<comment type="subcellular location">
    <subcellularLocation>
        <location evidence="1">Cytoplasm</location>
    </subcellularLocation>
</comment>
<evidence type="ECO:0000256" key="7">
    <source>
        <dbReference type="ARBA" id="ARBA00023125"/>
    </source>
</evidence>
<evidence type="ECO:0000256" key="6">
    <source>
        <dbReference type="ARBA" id="ARBA00023015"/>
    </source>
</evidence>
<dbReference type="Proteomes" id="UP000198304">
    <property type="component" value="Unassembled WGS sequence"/>
</dbReference>
<keyword evidence="3" id="KW-0963">Cytoplasm</keyword>
<dbReference type="Gene3D" id="1.10.10.60">
    <property type="entry name" value="Homeodomain-like"/>
    <property type="match status" value="2"/>
</dbReference>
<keyword evidence="4 10" id="KW-0597">Phosphoprotein</keyword>
<dbReference type="PANTHER" id="PTHR42713">
    <property type="entry name" value="HISTIDINE KINASE-RELATED"/>
    <property type="match status" value="1"/>
</dbReference>
<keyword evidence="5" id="KW-0902">Two-component regulatory system</keyword>
<dbReference type="InterPro" id="IPR018060">
    <property type="entry name" value="HTH_AraC"/>
</dbReference>
<feature type="domain" description="Response regulatory" evidence="12">
    <location>
        <begin position="3"/>
        <end position="120"/>
    </location>
</feature>
<dbReference type="InterPro" id="IPR051552">
    <property type="entry name" value="HptR"/>
</dbReference>
<dbReference type="PROSITE" id="PS50110">
    <property type="entry name" value="RESPONSE_REGULATORY"/>
    <property type="match status" value="1"/>
</dbReference>
<dbReference type="Pfam" id="PF12833">
    <property type="entry name" value="HTH_18"/>
    <property type="match status" value="1"/>
</dbReference>
<feature type="modified residue" description="4-aspartylphosphate" evidence="10">
    <location>
        <position position="55"/>
    </location>
</feature>
<dbReference type="InterPro" id="IPR001789">
    <property type="entry name" value="Sig_transdc_resp-reg_receiver"/>
</dbReference>
<dbReference type="InterPro" id="IPR009057">
    <property type="entry name" value="Homeodomain-like_sf"/>
</dbReference>
<protein>
    <recommendedName>
        <fullName evidence="2">Stage 0 sporulation protein A homolog</fullName>
    </recommendedName>
</protein>
<dbReference type="PROSITE" id="PS00041">
    <property type="entry name" value="HTH_ARAC_FAMILY_1"/>
    <property type="match status" value="1"/>
</dbReference>
<dbReference type="RefSeq" id="WP_089282558.1">
    <property type="nucleotide sequence ID" value="NZ_FZOJ01000007.1"/>
</dbReference>
<dbReference type="SMART" id="SM00342">
    <property type="entry name" value="HTH_ARAC"/>
    <property type="match status" value="1"/>
</dbReference>
<reference evidence="13 14" key="1">
    <citation type="submission" date="2017-06" db="EMBL/GenBank/DDBJ databases">
        <authorList>
            <person name="Kim H.J."/>
            <person name="Triplett B.A."/>
        </authorList>
    </citation>
    <scope>NUCLEOTIDE SEQUENCE [LARGE SCALE GENOMIC DNA]</scope>
    <source>
        <strain evidence="13 14">SCA</strain>
    </source>
</reference>
<evidence type="ECO:0000256" key="10">
    <source>
        <dbReference type="PROSITE-ProRule" id="PRU00169"/>
    </source>
</evidence>
<organism evidence="13 14">
    <name type="scientific">Anaerovirgula multivorans</name>
    <dbReference type="NCBI Taxonomy" id="312168"/>
    <lineage>
        <taxon>Bacteria</taxon>
        <taxon>Bacillati</taxon>
        <taxon>Bacillota</taxon>
        <taxon>Clostridia</taxon>
        <taxon>Peptostreptococcales</taxon>
        <taxon>Natronincolaceae</taxon>
        <taxon>Anaerovirgula</taxon>
    </lineage>
</organism>
<evidence type="ECO:0000256" key="2">
    <source>
        <dbReference type="ARBA" id="ARBA00018672"/>
    </source>
</evidence>
<dbReference type="GO" id="GO:0043565">
    <property type="term" value="F:sequence-specific DNA binding"/>
    <property type="evidence" value="ECO:0007669"/>
    <property type="project" value="InterPro"/>
</dbReference>
<dbReference type="GO" id="GO:0005737">
    <property type="term" value="C:cytoplasm"/>
    <property type="evidence" value="ECO:0007669"/>
    <property type="project" value="UniProtKB-SubCell"/>
</dbReference>
<dbReference type="Pfam" id="PF00072">
    <property type="entry name" value="Response_reg"/>
    <property type="match status" value="1"/>
</dbReference>
<dbReference type="PROSITE" id="PS01124">
    <property type="entry name" value="HTH_ARAC_FAMILY_2"/>
    <property type="match status" value="1"/>
</dbReference>
<proteinExistence type="predicted"/>
<dbReference type="AlphaFoldDB" id="A0A239D8S1"/>
<comment type="function">
    <text evidence="9">May play the central regulatory role in sporulation. It may be an element of the effector pathway responsible for the activation of sporulation genes in response to nutritional stress. Spo0A may act in concert with spo0H (a sigma factor) to control the expression of some genes that are critical to the sporulation process.</text>
</comment>
<keyword evidence="6" id="KW-0805">Transcription regulation</keyword>
<dbReference type="SUPFAM" id="SSF52172">
    <property type="entry name" value="CheY-like"/>
    <property type="match status" value="1"/>
</dbReference>
<gene>
    <name evidence="13" type="ORF">SAMN05446037_100744</name>
</gene>
<accession>A0A239D8S1</accession>
<name>A0A239D8S1_9FIRM</name>
<dbReference type="Gene3D" id="3.40.50.2300">
    <property type="match status" value="1"/>
</dbReference>
<evidence type="ECO:0000256" key="4">
    <source>
        <dbReference type="ARBA" id="ARBA00022553"/>
    </source>
</evidence>
<keyword evidence="8" id="KW-0804">Transcription</keyword>
<evidence type="ECO:0000256" key="1">
    <source>
        <dbReference type="ARBA" id="ARBA00004496"/>
    </source>
</evidence>
<evidence type="ECO:0000259" key="11">
    <source>
        <dbReference type="PROSITE" id="PS01124"/>
    </source>
</evidence>
<dbReference type="OrthoDB" id="384217at2"/>
<dbReference type="InterPro" id="IPR018062">
    <property type="entry name" value="HTH_AraC-typ_CS"/>
</dbReference>
<sequence length="536" mass="62232">MIRVIIADDETRICKLIIKFIDWDKLDMLIVGTANNGIEALELIEKEKPDIVITDIRMPGYDGIDMIEKAKKMNNDLEFIIISGYGQFEYAKKAIEFGVKDYLLKPINRDDLLKALLKVMGCVKKKNGQISLEKEYELILKNDVNKIRESFLNNFILFNSESFKEYTLNEVNENYHFNFQEGFFSIVALKIDYMGKEDSNIIKNIIDNTVDMTKPKLQNITYELGIIKDKSNLYILINYNPNEKKQIEAVLLKILEYFNQRISTAEKIEVTVALGEEVADLKDITQSFKSAKLLIEDRILKGTGKIIEIDGRRTDQTEIEDIFYYFSKKFIKAVELLDIDEVKKIIFNFKKDISSKNIRGAELKKLLNEVGNIYDITMKSNNMKIDHVPENDKKLKNIIDNCNSIDCLFNELLAYITSSLMILAGDKPYNNLRQIRQAKKYIEENYMKNITLEDLGAHIGFNPSYFSSLFKKETGTSYIEYLSKIRIEKAKDLLKESDLRIQDICLMVGYNDAKYFTKSFIKHTGLKPNEYRKIFA</sequence>
<evidence type="ECO:0000256" key="8">
    <source>
        <dbReference type="ARBA" id="ARBA00023163"/>
    </source>
</evidence>
<keyword evidence="14" id="KW-1185">Reference proteome</keyword>
<dbReference type="GO" id="GO:0003700">
    <property type="term" value="F:DNA-binding transcription factor activity"/>
    <property type="evidence" value="ECO:0007669"/>
    <property type="project" value="InterPro"/>
</dbReference>
<evidence type="ECO:0000256" key="9">
    <source>
        <dbReference type="ARBA" id="ARBA00024867"/>
    </source>
</evidence>
<evidence type="ECO:0000313" key="14">
    <source>
        <dbReference type="Proteomes" id="UP000198304"/>
    </source>
</evidence>
<keyword evidence="7" id="KW-0238">DNA-binding</keyword>
<feature type="domain" description="HTH araC/xylS-type" evidence="11">
    <location>
        <begin position="436"/>
        <end position="534"/>
    </location>
</feature>
<dbReference type="GO" id="GO:0000160">
    <property type="term" value="P:phosphorelay signal transduction system"/>
    <property type="evidence" value="ECO:0007669"/>
    <property type="project" value="UniProtKB-KW"/>
</dbReference>
<evidence type="ECO:0000256" key="5">
    <source>
        <dbReference type="ARBA" id="ARBA00023012"/>
    </source>
</evidence>